<sequence>MKKIFIILGILLLEIISYAKEEDILGTWLIKENGKVVEIYKNETGEYTGKIKENNFVFLEQNNDLTYSKERNSLAYFTLKFPDYEFSYHVWINIQKDGNLFLKGTGNTEVGKYVGEWHLIREK</sequence>
<proteinExistence type="predicted"/>
<dbReference type="HOGENOM" id="CLU_2117476_0_0_0"/>
<accession>A0A0M1VT75</accession>
<name>A0A0M1VT75_FUSVC</name>
<dbReference type="GeneID" id="79800355"/>
<evidence type="ECO:0008006" key="3">
    <source>
        <dbReference type="Google" id="ProtNLM"/>
    </source>
</evidence>
<reference evidence="1 2" key="1">
    <citation type="submission" date="2011-10" db="EMBL/GenBank/DDBJ databases">
        <title>The Genome Sequence of Fusobacterium sp. 4_1_13.</title>
        <authorList>
            <consortium name="The Broad Institute Genome Sequencing Platform"/>
            <person name="Earl A."/>
            <person name="Ward D."/>
            <person name="Feldgarden M."/>
            <person name="Gevers D."/>
            <person name="Strauss J."/>
            <person name="Ambrose C."/>
            <person name="Allen-Vercoe E."/>
            <person name="Young S.K."/>
            <person name="Zeng Q."/>
            <person name="Gargeya S."/>
            <person name="Fitzgerald M."/>
            <person name="Haas B."/>
            <person name="Abouelleil A."/>
            <person name="Alvarado L."/>
            <person name="Arachchi H.M."/>
            <person name="Berlin A."/>
            <person name="Brown A."/>
            <person name="Chapman S.B."/>
            <person name="Chen Z."/>
            <person name="Dunbar C."/>
            <person name="Freedman E."/>
            <person name="Gearin G."/>
            <person name="Goldberg J."/>
            <person name="Griggs A."/>
            <person name="Gujja S."/>
            <person name="Heiman D."/>
            <person name="Howarth C."/>
            <person name="Larson L."/>
            <person name="Lui A."/>
            <person name="MacDonald P.J."/>
            <person name="Montmayeur A."/>
            <person name="Murphy C."/>
            <person name="Neiman D."/>
            <person name="Pearson M."/>
            <person name="Priest M."/>
            <person name="Roberts A."/>
            <person name="Saif S."/>
            <person name="Shea T."/>
            <person name="Shenoy N."/>
            <person name="Sisk P."/>
            <person name="Stolte C."/>
            <person name="Sykes S."/>
            <person name="Wortman J."/>
            <person name="Nusbaum C."/>
            <person name="Birren B."/>
        </authorList>
    </citation>
    <scope>NUCLEOTIDE SEQUENCE [LARGE SCALE GENOMIC DNA]</scope>
    <source>
        <strain evidence="1 2">4_1_13</strain>
    </source>
</reference>
<dbReference type="AlphaFoldDB" id="A0A0M1VT75"/>
<protein>
    <recommendedName>
        <fullName evidence="3">DUF2147 domain-containing protein</fullName>
    </recommendedName>
</protein>
<evidence type="ECO:0000313" key="1">
    <source>
        <dbReference type="EMBL" id="EEO39804.1"/>
    </source>
</evidence>
<organism evidence="1 2">
    <name type="scientific">Fusobacterium vincentii 4_1_13</name>
    <dbReference type="NCBI Taxonomy" id="469606"/>
    <lineage>
        <taxon>Bacteria</taxon>
        <taxon>Fusobacteriati</taxon>
        <taxon>Fusobacteriota</taxon>
        <taxon>Fusobacteriia</taxon>
        <taxon>Fusobacteriales</taxon>
        <taxon>Fusobacteriaceae</taxon>
        <taxon>Fusobacterium</taxon>
    </lineage>
</organism>
<dbReference type="Proteomes" id="UP000004925">
    <property type="component" value="Unassembled WGS sequence"/>
</dbReference>
<comment type="caution">
    <text evidence="1">The sequence shown here is derived from an EMBL/GenBank/DDBJ whole genome shotgun (WGS) entry which is preliminary data.</text>
</comment>
<dbReference type="EMBL" id="ACDE02000012">
    <property type="protein sequence ID" value="EEO39804.1"/>
    <property type="molecule type" value="Genomic_DNA"/>
</dbReference>
<dbReference type="eggNOG" id="ENOG50328V5">
    <property type="taxonomic scope" value="Bacteria"/>
</dbReference>
<gene>
    <name evidence="1" type="ORF">FSCG_00517</name>
</gene>
<dbReference type="RefSeq" id="WP_005913409.1">
    <property type="nucleotide sequence ID" value="NZ_KQ235735.1"/>
</dbReference>
<evidence type="ECO:0000313" key="2">
    <source>
        <dbReference type="Proteomes" id="UP000004925"/>
    </source>
</evidence>